<keyword evidence="2" id="KW-1185">Reference proteome</keyword>
<proteinExistence type="predicted"/>
<feature type="region of interest" description="Disordered" evidence="1">
    <location>
        <begin position="53"/>
        <end position="94"/>
    </location>
</feature>
<evidence type="ECO:0000256" key="1">
    <source>
        <dbReference type="SAM" id="MobiDB-lite"/>
    </source>
</evidence>
<organism evidence="2 3">
    <name type="scientific">Steinernema glaseri</name>
    <dbReference type="NCBI Taxonomy" id="37863"/>
    <lineage>
        <taxon>Eukaryota</taxon>
        <taxon>Metazoa</taxon>
        <taxon>Ecdysozoa</taxon>
        <taxon>Nematoda</taxon>
        <taxon>Chromadorea</taxon>
        <taxon>Rhabditida</taxon>
        <taxon>Tylenchina</taxon>
        <taxon>Panagrolaimomorpha</taxon>
        <taxon>Strongyloidoidea</taxon>
        <taxon>Steinernematidae</taxon>
        <taxon>Steinernema</taxon>
    </lineage>
</organism>
<dbReference type="AlphaFoldDB" id="A0A1I7ZUS5"/>
<evidence type="ECO:0000313" key="3">
    <source>
        <dbReference type="WBParaSite" id="L893_g30131.t1"/>
    </source>
</evidence>
<dbReference type="WBParaSite" id="L893_g30131.t1">
    <property type="protein sequence ID" value="L893_g30131.t1"/>
    <property type="gene ID" value="L893_g30131"/>
</dbReference>
<sequence>MGALYSTGCGVDEMSWNQKTQATKKMREMNRGPETLTFFVFFIYAKRMPEQNEDDIMPGKKEDIEDLRPEEVEDEVVDEWRTSEEMEESVAQGR</sequence>
<evidence type="ECO:0000313" key="2">
    <source>
        <dbReference type="Proteomes" id="UP000095287"/>
    </source>
</evidence>
<protein>
    <submittedName>
        <fullName evidence="3">Prothymosin alpha-like</fullName>
    </submittedName>
</protein>
<feature type="compositionally biased region" description="Basic and acidic residues" evidence="1">
    <location>
        <begin position="57"/>
        <end position="70"/>
    </location>
</feature>
<accession>A0A1I7ZUS5</accession>
<name>A0A1I7ZUS5_9BILA</name>
<reference evidence="3" key="1">
    <citation type="submission" date="2016-11" db="UniProtKB">
        <authorList>
            <consortium name="WormBaseParasite"/>
        </authorList>
    </citation>
    <scope>IDENTIFICATION</scope>
</reference>
<dbReference type="Proteomes" id="UP000095287">
    <property type="component" value="Unplaced"/>
</dbReference>